<evidence type="ECO:0000256" key="2">
    <source>
        <dbReference type="ARBA" id="ARBA00009001"/>
    </source>
</evidence>
<dbReference type="GO" id="GO:0060261">
    <property type="term" value="P:positive regulation of transcription initiation by RNA polymerase II"/>
    <property type="evidence" value="ECO:0007669"/>
    <property type="project" value="InterPro"/>
</dbReference>
<dbReference type="SUPFAM" id="SSF54447">
    <property type="entry name" value="ssDNA-binding transcriptional regulator domain"/>
    <property type="match status" value="1"/>
</dbReference>
<evidence type="ECO:0000256" key="5">
    <source>
        <dbReference type="ARBA" id="ARBA00023163"/>
    </source>
</evidence>
<dbReference type="PANTHER" id="PTHR13215">
    <property type="entry name" value="RNA POLYMERASE II TRANSCRIPTIONAL COACTIVATOR"/>
    <property type="match status" value="1"/>
</dbReference>
<evidence type="ECO:0000256" key="1">
    <source>
        <dbReference type="ARBA" id="ARBA00004123"/>
    </source>
</evidence>
<evidence type="ECO:0000256" key="3">
    <source>
        <dbReference type="ARBA" id="ARBA00023015"/>
    </source>
</evidence>
<dbReference type="AlphaFoldDB" id="A0A0C9ZEJ6"/>
<dbReference type="Proteomes" id="UP000054018">
    <property type="component" value="Unassembled WGS sequence"/>
</dbReference>
<keyword evidence="3" id="KW-0805">Transcription regulation</keyword>
<sequence length="87" mass="9613">SNEGTTSHKGVPVLTNAEGENYVNLGKKKRATVRVFKGKVLVDIREYFGPDDDEKPGRKGISLSPEQWDVLKGSIDVLDSFITAKHK</sequence>
<dbReference type="Gene3D" id="2.30.31.10">
    <property type="entry name" value="Transcriptional Coactivator Pc4, Chain A"/>
    <property type="match status" value="1"/>
</dbReference>
<dbReference type="InterPro" id="IPR009044">
    <property type="entry name" value="ssDNA-bd_transcriptional_reg"/>
</dbReference>
<gene>
    <name evidence="8" type="ORF">PISMIDRAFT_92470</name>
</gene>
<dbReference type="HOGENOM" id="CLU_104273_1_3_1"/>
<dbReference type="GO" id="GO:0005634">
    <property type="term" value="C:nucleus"/>
    <property type="evidence" value="ECO:0007669"/>
    <property type="project" value="UniProtKB-SubCell"/>
</dbReference>
<dbReference type="GO" id="GO:0003713">
    <property type="term" value="F:transcription coactivator activity"/>
    <property type="evidence" value="ECO:0007669"/>
    <property type="project" value="InterPro"/>
</dbReference>
<reference evidence="8 9" key="1">
    <citation type="submission" date="2014-04" db="EMBL/GenBank/DDBJ databases">
        <authorList>
            <consortium name="DOE Joint Genome Institute"/>
            <person name="Kuo A."/>
            <person name="Kohler A."/>
            <person name="Costa M.D."/>
            <person name="Nagy L.G."/>
            <person name="Floudas D."/>
            <person name="Copeland A."/>
            <person name="Barry K.W."/>
            <person name="Cichocki N."/>
            <person name="Veneault-Fourrey C."/>
            <person name="LaButti K."/>
            <person name="Lindquist E.A."/>
            <person name="Lipzen A."/>
            <person name="Lundell T."/>
            <person name="Morin E."/>
            <person name="Murat C."/>
            <person name="Sun H."/>
            <person name="Tunlid A."/>
            <person name="Henrissat B."/>
            <person name="Grigoriev I.V."/>
            <person name="Hibbett D.S."/>
            <person name="Martin F."/>
            <person name="Nordberg H.P."/>
            <person name="Cantor M.N."/>
            <person name="Hua S.X."/>
        </authorList>
    </citation>
    <scope>NUCLEOTIDE SEQUENCE [LARGE SCALE GENOMIC DNA]</scope>
    <source>
        <strain evidence="8 9">441</strain>
    </source>
</reference>
<dbReference type="STRING" id="765257.A0A0C9ZEJ6"/>
<keyword evidence="5" id="KW-0804">Transcription</keyword>
<dbReference type="InterPro" id="IPR045125">
    <property type="entry name" value="Sub1/Tcp4-like"/>
</dbReference>
<dbReference type="InterPro" id="IPR003173">
    <property type="entry name" value="PC4_C"/>
</dbReference>
<comment type="subcellular location">
    <subcellularLocation>
        <location evidence="1">Nucleus</location>
    </subcellularLocation>
</comment>
<name>A0A0C9ZEJ6_9AGAM</name>
<evidence type="ECO:0000256" key="6">
    <source>
        <dbReference type="ARBA" id="ARBA00023242"/>
    </source>
</evidence>
<evidence type="ECO:0000256" key="4">
    <source>
        <dbReference type="ARBA" id="ARBA00023125"/>
    </source>
</evidence>
<keyword evidence="6" id="KW-0539">Nucleus</keyword>
<evidence type="ECO:0000313" key="8">
    <source>
        <dbReference type="EMBL" id="KIK27761.1"/>
    </source>
</evidence>
<proteinExistence type="inferred from homology"/>
<feature type="non-terminal residue" evidence="8">
    <location>
        <position position="1"/>
    </location>
</feature>
<protein>
    <submittedName>
        <fullName evidence="8">Unplaced genomic scaffold scaffold_11, whole genome shotgun sequence</fullName>
    </submittedName>
</protein>
<evidence type="ECO:0000313" key="9">
    <source>
        <dbReference type="Proteomes" id="UP000054018"/>
    </source>
</evidence>
<feature type="domain" description="Transcriptional coactivator p15 (PC4) C-terminal" evidence="7">
    <location>
        <begin position="24"/>
        <end position="72"/>
    </location>
</feature>
<evidence type="ECO:0000259" key="7">
    <source>
        <dbReference type="Pfam" id="PF02229"/>
    </source>
</evidence>
<reference evidence="9" key="2">
    <citation type="submission" date="2015-01" db="EMBL/GenBank/DDBJ databases">
        <title>Evolutionary Origins and Diversification of the Mycorrhizal Mutualists.</title>
        <authorList>
            <consortium name="DOE Joint Genome Institute"/>
            <consortium name="Mycorrhizal Genomics Consortium"/>
            <person name="Kohler A."/>
            <person name="Kuo A."/>
            <person name="Nagy L.G."/>
            <person name="Floudas D."/>
            <person name="Copeland A."/>
            <person name="Barry K.W."/>
            <person name="Cichocki N."/>
            <person name="Veneault-Fourrey C."/>
            <person name="LaButti K."/>
            <person name="Lindquist E.A."/>
            <person name="Lipzen A."/>
            <person name="Lundell T."/>
            <person name="Morin E."/>
            <person name="Murat C."/>
            <person name="Riley R."/>
            <person name="Ohm R."/>
            <person name="Sun H."/>
            <person name="Tunlid A."/>
            <person name="Henrissat B."/>
            <person name="Grigoriev I.V."/>
            <person name="Hibbett D.S."/>
            <person name="Martin F."/>
        </authorList>
    </citation>
    <scope>NUCLEOTIDE SEQUENCE [LARGE SCALE GENOMIC DNA]</scope>
    <source>
        <strain evidence="9">441</strain>
    </source>
</reference>
<comment type="similarity">
    <text evidence="2">Belongs to the transcriptional coactivator PC4 family.</text>
</comment>
<dbReference type="GO" id="GO:0003677">
    <property type="term" value="F:DNA binding"/>
    <property type="evidence" value="ECO:0007669"/>
    <property type="project" value="UniProtKB-KW"/>
</dbReference>
<dbReference type="OrthoDB" id="2505440at2759"/>
<organism evidence="8 9">
    <name type="scientific">Pisolithus microcarpus 441</name>
    <dbReference type="NCBI Taxonomy" id="765257"/>
    <lineage>
        <taxon>Eukaryota</taxon>
        <taxon>Fungi</taxon>
        <taxon>Dikarya</taxon>
        <taxon>Basidiomycota</taxon>
        <taxon>Agaricomycotina</taxon>
        <taxon>Agaricomycetes</taxon>
        <taxon>Agaricomycetidae</taxon>
        <taxon>Boletales</taxon>
        <taxon>Sclerodermatineae</taxon>
        <taxon>Pisolithaceae</taxon>
        <taxon>Pisolithus</taxon>
    </lineage>
</organism>
<keyword evidence="4" id="KW-0238">DNA-binding</keyword>
<dbReference type="Pfam" id="PF02229">
    <property type="entry name" value="PC4"/>
    <property type="match status" value="1"/>
</dbReference>
<keyword evidence="9" id="KW-1185">Reference proteome</keyword>
<dbReference type="EMBL" id="KN833695">
    <property type="protein sequence ID" value="KIK27761.1"/>
    <property type="molecule type" value="Genomic_DNA"/>
</dbReference>
<accession>A0A0C9ZEJ6</accession>